<keyword evidence="3" id="KW-0624">Polysaccharide degradation</keyword>
<dbReference type="InterPro" id="IPR014756">
    <property type="entry name" value="Ig_E-set"/>
</dbReference>
<dbReference type="SMART" id="SM00495">
    <property type="entry name" value="ChtBD3"/>
    <property type="match status" value="1"/>
</dbReference>
<dbReference type="Pfam" id="PF02839">
    <property type="entry name" value="CBM_5_12"/>
    <property type="match status" value="1"/>
</dbReference>
<dbReference type="GO" id="GO:0005576">
    <property type="term" value="C:extracellular region"/>
    <property type="evidence" value="ECO:0007669"/>
    <property type="project" value="InterPro"/>
</dbReference>
<organism evidence="5 6">
    <name type="scientific">Paenibacillus lutimineralis</name>
    <dbReference type="NCBI Taxonomy" id="2707005"/>
    <lineage>
        <taxon>Bacteria</taxon>
        <taxon>Bacillati</taxon>
        <taxon>Bacillota</taxon>
        <taxon>Bacilli</taxon>
        <taxon>Bacillales</taxon>
        <taxon>Paenibacillaceae</taxon>
        <taxon>Paenibacillus</taxon>
    </lineage>
</organism>
<evidence type="ECO:0000256" key="3">
    <source>
        <dbReference type="ARBA" id="ARBA00023326"/>
    </source>
</evidence>
<dbReference type="GO" id="GO:0000272">
    <property type="term" value="P:polysaccharide catabolic process"/>
    <property type="evidence" value="ECO:0007669"/>
    <property type="project" value="UniProtKB-KW"/>
</dbReference>
<dbReference type="SUPFAM" id="SSF81296">
    <property type="entry name" value="E set domains"/>
    <property type="match status" value="1"/>
</dbReference>
<dbReference type="InterPro" id="IPR051024">
    <property type="entry name" value="GlcNAc_Chitin_IntDeg"/>
</dbReference>
<dbReference type="KEGG" id="plut:EI981_10600"/>
<keyword evidence="2" id="KW-0378">Hydrolase</keyword>
<dbReference type="PANTHER" id="PTHR34823">
    <property type="entry name" value="GLCNAC-BINDING PROTEIN A"/>
    <property type="match status" value="1"/>
</dbReference>
<evidence type="ECO:0000313" key="6">
    <source>
        <dbReference type="Proteomes" id="UP000270678"/>
    </source>
</evidence>
<keyword evidence="3" id="KW-0119">Carbohydrate metabolism</keyword>
<reference evidence="6" key="1">
    <citation type="submission" date="2018-12" db="EMBL/GenBank/DDBJ databases">
        <title>Complete genome sequence of Paenibacillus sp. MBLB1234.</title>
        <authorList>
            <person name="Nam Y.-D."/>
            <person name="Kang J."/>
            <person name="Chung W.-H."/>
            <person name="Park Y.S."/>
        </authorList>
    </citation>
    <scope>NUCLEOTIDE SEQUENCE [LARGE SCALE GENOMIC DNA]</scope>
    <source>
        <strain evidence="6">MBLB1234</strain>
    </source>
</reference>
<dbReference type="InterPro" id="IPR036573">
    <property type="entry name" value="CBM_sf_5/12"/>
</dbReference>
<evidence type="ECO:0000256" key="1">
    <source>
        <dbReference type="ARBA" id="ARBA00022729"/>
    </source>
</evidence>
<dbReference type="AlphaFoldDB" id="A0A3S9UXQ3"/>
<dbReference type="CDD" id="cd12215">
    <property type="entry name" value="ChiC_BD"/>
    <property type="match status" value="1"/>
</dbReference>
<dbReference type="CDD" id="cd21177">
    <property type="entry name" value="LPMO_AA10"/>
    <property type="match status" value="1"/>
</dbReference>
<dbReference type="SUPFAM" id="SSF51055">
    <property type="entry name" value="Carbohydrate binding domain"/>
    <property type="match status" value="1"/>
</dbReference>
<dbReference type="InterPro" id="IPR003610">
    <property type="entry name" value="CBM5/12"/>
</dbReference>
<evidence type="ECO:0000313" key="5">
    <source>
        <dbReference type="EMBL" id="AZS14867.1"/>
    </source>
</evidence>
<dbReference type="GO" id="GO:0030246">
    <property type="term" value="F:carbohydrate binding"/>
    <property type="evidence" value="ECO:0007669"/>
    <property type="project" value="InterPro"/>
</dbReference>
<proteinExistence type="predicted"/>
<evidence type="ECO:0000259" key="4">
    <source>
        <dbReference type="SMART" id="SM00495"/>
    </source>
</evidence>
<dbReference type="Gene3D" id="2.10.10.20">
    <property type="entry name" value="Carbohydrate-binding module superfamily 5/12"/>
    <property type="match status" value="1"/>
</dbReference>
<dbReference type="RefSeq" id="WP_126997923.1">
    <property type="nucleotide sequence ID" value="NZ_CP034346.1"/>
</dbReference>
<dbReference type="InterPro" id="IPR004302">
    <property type="entry name" value="Cellulose/chitin-bd_N"/>
</dbReference>
<dbReference type="GO" id="GO:0004553">
    <property type="term" value="F:hydrolase activity, hydrolyzing O-glycosyl compounds"/>
    <property type="evidence" value="ECO:0007669"/>
    <property type="project" value="InterPro"/>
</dbReference>
<dbReference type="Proteomes" id="UP000270678">
    <property type="component" value="Chromosome"/>
</dbReference>
<protein>
    <submittedName>
        <fullName evidence="5">Chitin-binding protein</fullName>
    </submittedName>
</protein>
<evidence type="ECO:0000256" key="2">
    <source>
        <dbReference type="ARBA" id="ARBA00022801"/>
    </source>
</evidence>
<name>A0A3S9UXQ3_9BACL</name>
<gene>
    <name evidence="5" type="ORF">EI981_10600</name>
</gene>
<dbReference type="Gene3D" id="2.70.50.50">
    <property type="entry name" value="chitin-binding protein cbp21"/>
    <property type="match status" value="1"/>
</dbReference>
<dbReference type="PANTHER" id="PTHR34823:SF1">
    <property type="entry name" value="CHITIN-BINDING TYPE-4 DOMAIN-CONTAINING PROTEIN"/>
    <property type="match status" value="1"/>
</dbReference>
<dbReference type="EMBL" id="CP034346">
    <property type="protein sequence ID" value="AZS14867.1"/>
    <property type="molecule type" value="Genomic_DNA"/>
</dbReference>
<keyword evidence="6" id="KW-1185">Reference proteome</keyword>
<feature type="domain" description="Chitin-binding type-3" evidence="4">
    <location>
        <begin position="226"/>
        <end position="271"/>
    </location>
</feature>
<accession>A0A3S9UXQ3</accession>
<sequence length="277" mass="30932">MTVQAFAGTHFSRLKMLYVTAGTLFLIFACSLIFANSASAHGYVVDSRAHLCSTGQNTNCGAIVYEPFSVEGRGDFPEFGVPDGKIASAGIFLELDAQTSTRWSKVNMTGGEHTFHWKIVANHSTNTWDYYITKKGWDPNSPLKRSDLELFCRYVDDGAIPPNDVYNDCFVPNDREGYYVIVAVWDIADTPNAFYQVMDVNLSKNPSAPTTPAPGFPGDPDRFGEYLVWNNVRVYTEGEIVLHNGQLWEALWWTQNQEPGTTGQWGPWRLIGPAPNQ</sequence>
<dbReference type="OrthoDB" id="2702399at2"/>
<keyword evidence="1" id="KW-0732">Signal</keyword>
<dbReference type="Pfam" id="PF03067">
    <property type="entry name" value="LPMO_10"/>
    <property type="match status" value="1"/>
</dbReference>